<protein>
    <submittedName>
        <fullName evidence="2">Uncharacterized protein</fullName>
    </submittedName>
</protein>
<keyword evidence="1" id="KW-0732">Signal</keyword>
<reference evidence="2 3" key="1">
    <citation type="submission" date="2024-10" db="EMBL/GenBank/DDBJ databases">
        <title>Updated reference genomes for cyclostephanoid diatoms.</title>
        <authorList>
            <person name="Roberts W.R."/>
            <person name="Alverson A.J."/>
        </authorList>
    </citation>
    <scope>NUCLEOTIDE SEQUENCE [LARGE SCALE GENOMIC DNA]</scope>
    <source>
        <strain evidence="2 3">AJA010-31</strain>
    </source>
</reference>
<sequence>MPSVSIIGVLLIYLTSCQAFLFPVNVSTRHRRIWNPTHQPNKSQINAGLFGPKEASETNDVTAPKRVIEIPVTSVKKGGLRMVLGLCLIGLQNTPDPGSWRANQASDTVLDMIFKDNAAKFSVVFEDSCIAVDRYGQASLPYLLQESVILHKVLDELNELAFTNEEEAENRLFQLEDSTLIEQARSTLPARQA</sequence>
<evidence type="ECO:0000313" key="2">
    <source>
        <dbReference type="EMBL" id="KAL3799842.1"/>
    </source>
</evidence>
<organism evidence="2 3">
    <name type="scientific">Cyclotella atomus</name>
    <dbReference type="NCBI Taxonomy" id="382360"/>
    <lineage>
        <taxon>Eukaryota</taxon>
        <taxon>Sar</taxon>
        <taxon>Stramenopiles</taxon>
        <taxon>Ochrophyta</taxon>
        <taxon>Bacillariophyta</taxon>
        <taxon>Coscinodiscophyceae</taxon>
        <taxon>Thalassiosirophycidae</taxon>
        <taxon>Stephanodiscales</taxon>
        <taxon>Stephanodiscaceae</taxon>
        <taxon>Cyclotella</taxon>
    </lineage>
</organism>
<evidence type="ECO:0000256" key="1">
    <source>
        <dbReference type="SAM" id="SignalP"/>
    </source>
</evidence>
<dbReference type="EMBL" id="JALLPJ020000175">
    <property type="protein sequence ID" value="KAL3799842.1"/>
    <property type="molecule type" value="Genomic_DNA"/>
</dbReference>
<dbReference type="AlphaFoldDB" id="A0ABD3QHJ3"/>
<proteinExistence type="predicted"/>
<keyword evidence="3" id="KW-1185">Reference proteome</keyword>
<comment type="caution">
    <text evidence="2">The sequence shown here is derived from an EMBL/GenBank/DDBJ whole genome shotgun (WGS) entry which is preliminary data.</text>
</comment>
<name>A0ABD3QHJ3_9STRA</name>
<evidence type="ECO:0000313" key="3">
    <source>
        <dbReference type="Proteomes" id="UP001530400"/>
    </source>
</evidence>
<feature type="chain" id="PRO_5044763751" evidence="1">
    <location>
        <begin position="20"/>
        <end position="193"/>
    </location>
</feature>
<gene>
    <name evidence="2" type="ORF">ACHAWO_009963</name>
</gene>
<accession>A0ABD3QHJ3</accession>
<dbReference type="Proteomes" id="UP001530400">
    <property type="component" value="Unassembled WGS sequence"/>
</dbReference>
<feature type="signal peptide" evidence="1">
    <location>
        <begin position="1"/>
        <end position="19"/>
    </location>
</feature>